<comment type="caution">
    <text evidence="3">The sequence shown here is derived from an EMBL/GenBank/DDBJ whole genome shotgun (WGS) entry which is preliminary data.</text>
</comment>
<dbReference type="InterPro" id="IPR050631">
    <property type="entry name" value="PheA/TfdB_FAD_monoxygenase"/>
</dbReference>
<evidence type="ECO:0000313" key="4">
    <source>
        <dbReference type="Proteomes" id="UP001612741"/>
    </source>
</evidence>
<keyword evidence="1" id="KW-0560">Oxidoreductase</keyword>
<dbReference type="SUPFAM" id="SSF51905">
    <property type="entry name" value="FAD/NAD(P)-binding domain"/>
    <property type="match status" value="1"/>
</dbReference>
<dbReference type="EMBL" id="JBITGY010000007">
    <property type="protein sequence ID" value="MFI6501260.1"/>
    <property type="molecule type" value="Genomic_DNA"/>
</dbReference>
<dbReference type="NCBIfam" id="NF004834">
    <property type="entry name" value="PRK06185.1-3"/>
    <property type="match status" value="1"/>
</dbReference>
<dbReference type="InterPro" id="IPR002938">
    <property type="entry name" value="FAD-bd"/>
</dbReference>
<protein>
    <submittedName>
        <fullName evidence="3">FAD-dependent oxidoreductase</fullName>
    </submittedName>
</protein>
<gene>
    <name evidence="3" type="ORF">ACIBG2_28050</name>
</gene>
<evidence type="ECO:0000313" key="3">
    <source>
        <dbReference type="EMBL" id="MFI6501260.1"/>
    </source>
</evidence>
<feature type="domain" description="FAD-binding" evidence="2">
    <location>
        <begin position="2"/>
        <end position="170"/>
    </location>
</feature>
<organism evidence="3 4">
    <name type="scientific">Nonomuraea typhae</name>
    <dbReference type="NCBI Taxonomy" id="2603600"/>
    <lineage>
        <taxon>Bacteria</taxon>
        <taxon>Bacillati</taxon>
        <taxon>Actinomycetota</taxon>
        <taxon>Actinomycetes</taxon>
        <taxon>Streptosporangiales</taxon>
        <taxon>Streptosporangiaceae</taxon>
        <taxon>Nonomuraea</taxon>
    </lineage>
</organism>
<evidence type="ECO:0000259" key="2">
    <source>
        <dbReference type="Pfam" id="PF01494"/>
    </source>
</evidence>
<dbReference type="Pfam" id="PF01494">
    <property type="entry name" value="FAD_binding_3"/>
    <property type="match status" value="2"/>
</dbReference>
<dbReference type="RefSeq" id="WP_397085656.1">
    <property type="nucleotide sequence ID" value="NZ_JBITGY010000007.1"/>
</dbReference>
<name>A0ABW7Z082_9ACTN</name>
<feature type="domain" description="FAD-binding" evidence="2">
    <location>
        <begin position="255"/>
        <end position="319"/>
    </location>
</feature>
<dbReference type="Proteomes" id="UP001612741">
    <property type="component" value="Unassembled WGS sequence"/>
</dbReference>
<dbReference type="Gene3D" id="3.50.50.60">
    <property type="entry name" value="FAD/NAD(P)-binding domain"/>
    <property type="match status" value="2"/>
</dbReference>
<dbReference type="PANTHER" id="PTHR43476">
    <property type="entry name" value="3-(3-HYDROXY-PHENYL)PROPIONATE/3-HYDROXYCINNAMIC ACID HYDROXYLASE"/>
    <property type="match status" value="1"/>
</dbReference>
<dbReference type="PRINTS" id="PR00420">
    <property type="entry name" value="RNGMNOXGNASE"/>
</dbReference>
<accession>A0ABW7Z082</accession>
<dbReference type="PANTHER" id="PTHR43476:SF5">
    <property type="entry name" value="FAD-DEPENDENT MONOOXYGENASE"/>
    <property type="match status" value="1"/>
</dbReference>
<proteinExistence type="predicted"/>
<evidence type="ECO:0000256" key="1">
    <source>
        <dbReference type="ARBA" id="ARBA00023002"/>
    </source>
</evidence>
<sequence length="391" mass="43038">MRTRVLVAGGGPAGMMTGLLLARQGVEVTVLEKHADFLRDFRGDTVHPSTLEVIARLGWLDDFLKLPHSKMRQVSVTMGGRSVTFADFTRLAVRCPFIAFMPQWDLLDFLYGKAAAYPGFRLMRSTEATGLLIEGGRVAGARAGDLEIRADLVIAADGRHSRLRARAGLLPVAGSPPMDVLWFRLPRREGERVPFFQGGLGSLVTIDRGDFFQLAYTIPAGAHDELKARGLPAFHDRLGGFVPGLRDRVGELGWSDVRHLAVRVDRLRRWHRPGLLCIGDAAHAMSPAGGVGVNLAIQDAVATANLLGPVLRRTGPPAERELAKVQARREFPARVTQAFQTMILRDLYPRRLSDDTRTHVPAIFTAFHALPPLRHLMGRFIGMGVRPEVVH</sequence>
<dbReference type="InterPro" id="IPR036188">
    <property type="entry name" value="FAD/NAD-bd_sf"/>
</dbReference>
<reference evidence="3 4" key="1">
    <citation type="submission" date="2024-10" db="EMBL/GenBank/DDBJ databases">
        <title>The Natural Products Discovery Center: Release of the First 8490 Sequenced Strains for Exploring Actinobacteria Biosynthetic Diversity.</title>
        <authorList>
            <person name="Kalkreuter E."/>
            <person name="Kautsar S.A."/>
            <person name="Yang D."/>
            <person name="Bader C.D."/>
            <person name="Teijaro C.N."/>
            <person name="Fluegel L."/>
            <person name="Davis C.M."/>
            <person name="Simpson J.R."/>
            <person name="Lauterbach L."/>
            <person name="Steele A.D."/>
            <person name="Gui C."/>
            <person name="Meng S."/>
            <person name="Li G."/>
            <person name="Viehrig K."/>
            <person name="Ye F."/>
            <person name="Su P."/>
            <person name="Kiefer A.F."/>
            <person name="Nichols A."/>
            <person name="Cepeda A.J."/>
            <person name="Yan W."/>
            <person name="Fan B."/>
            <person name="Jiang Y."/>
            <person name="Adhikari A."/>
            <person name="Zheng C.-J."/>
            <person name="Schuster L."/>
            <person name="Cowan T.M."/>
            <person name="Smanski M.J."/>
            <person name="Chevrette M.G."/>
            <person name="De Carvalho L.P.S."/>
            <person name="Shen B."/>
        </authorList>
    </citation>
    <scope>NUCLEOTIDE SEQUENCE [LARGE SCALE GENOMIC DNA]</scope>
    <source>
        <strain evidence="3 4">NPDC050545</strain>
    </source>
</reference>
<keyword evidence="4" id="KW-1185">Reference proteome</keyword>